<protein>
    <submittedName>
        <fullName evidence="3">Uncharacterized protein LOC109114693</fullName>
    </submittedName>
</protein>
<reference evidence="3" key="1">
    <citation type="submission" date="2025-08" db="UniProtKB">
        <authorList>
            <consortium name="RefSeq"/>
        </authorList>
    </citation>
    <scope>IDENTIFICATION</scope>
</reference>
<proteinExistence type="predicted"/>
<dbReference type="InParanoid" id="A0A1U8Q3T5"/>
<dbReference type="OrthoDB" id="691130at2759"/>
<evidence type="ECO:0000313" key="2">
    <source>
        <dbReference type="Proteomes" id="UP000189703"/>
    </source>
</evidence>
<dbReference type="Proteomes" id="UP000189703">
    <property type="component" value="Unplaced"/>
</dbReference>
<evidence type="ECO:0000256" key="1">
    <source>
        <dbReference type="ARBA" id="ARBA00023242"/>
    </source>
</evidence>
<keyword evidence="2" id="KW-1185">Reference proteome</keyword>
<dbReference type="GeneID" id="109114693"/>
<sequence length="201" mass="22721">MENGLPDLAAIAPIDKSTCNASSSCGGVPPSFDLLPSLFFETDVEASLTKLQREDFEYYMQIYSIILGRNNKKSTVDVDLASLGSNMNPPVKLDSQDLLLQIGDKKFYLLLNVCNILGGSLPVTSLTLLHPFRRPLHICPLHGLRYLHRRITLPRRGGVGRRVIIWTMTRKTRTTLLLQVLARNYGEKSMRCLDMMDREER</sequence>
<dbReference type="PANTHER" id="PTHR21712">
    <property type="entry name" value="PRE-RRNA-PROCESSING PROTEIN FHL1"/>
    <property type="match status" value="1"/>
</dbReference>
<gene>
    <name evidence="3" type="primary">LOC109114693</name>
</gene>
<organism evidence="2 3">
    <name type="scientific">Nelumbo nucifera</name>
    <name type="common">Sacred lotus</name>
    <dbReference type="NCBI Taxonomy" id="4432"/>
    <lineage>
        <taxon>Eukaryota</taxon>
        <taxon>Viridiplantae</taxon>
        <taxon>Streptophyta</taxon>
        <taxon>Embryophyta</taxon>
        <taxon>Tracheophyta</taxon>
        <taxon>Spermatophyta</taxon>
        <taxon>Magnoliopsida</taxon>
        <taxon>Proteales</taxon>
        <taxon>Nelumbonaceae</taxon>
        <taxon>Nelumbo</taxon>
    </lineage>
</organism>
<dbReference type="InterPro" id="IPR045178">
    <property type="entry name" value="Fhl1/FHA1"/>
</dbReference>
<accession>A0A1U8Q3T5</accession>
<keyword evidence="1" id="KW-0539">Nucleus</keyword>
<dbReference type="STRING" id="4432.A0A1U8Q3T5"/>
<dbReference type="PANTHER" id="PTHR21712:SF29">
    <property type="entry name" value="PRE-RRNA-PROCESSING PROTEIN FHL1"/>
    <property type="match status" value="1"/>
</dbReference>
<dbReference type="KEGG" id="nnu:109114693"/>
<name>A0A1U8Q3T5_NELNU</name>
<dbReference type="RefSeq" id="XP_019053262.1">
    <property type="nucleotide sequence ID" value="XM_019197717.1"/>
</dbReference>
<dbReference type="GO" id="GO:0005634">
    <property type="term" value="C:nucleus"/>
    <property type="evidence" value="ECO:0007669"/>
    <property type="project" value="UniProtKB-ARBA"/>
</dbReference>
<evidence type="ECO:0000313" key="3">
    <source>
        <dbReference type="RefSeq" id="XP_019053262.1"/>
    </source>
</evidence>
<dbReference type="GO" id="GO:0060962">
    <property type="term" value="P:regulation of ribosomal protein gene transcription by RNA polymerase II"/>
    <property type="evidence" value="ECO:0007669"/>
    <property type="project" value="InterPro"/>
</dbReference>
<dbReference type="AlphaFoldDB" id="A0A1U8Q3T5"/>